<evidence type="ECO:0000256" key="2">
    <source>
        <dbReference type="ARBA" id="ARBA00004141"/>
    </source>
</evidence>
<evidence type="ECO:0000256" key="1">
    <source>
        <dbReference type="ARBA" id="ARBA00000085"/>
    </source>
</evidence>
<keyword evidence="5" id="KW-0597">Phosphoprotein</keyword>
<evidence type="ECO:0000313" key="19">
    <source>
        <dbReference type="EMBL" id="MBE9039829.1"/>
    </source>
</evidence>
<feature type="domain" description="PAS" evidence="17">
    <location>
        <begin position="227"/>
        <end position="297"/>
    </location>
</feature>
<gene>
    <name evidence="19" type="ORF">IQ235_03355</name>
</gene>
<dbReference type="InterPro" id="IPR035965">
    <property type="entry name" value="PAS-like_dom_sf"/>
</dbReference>
<dbReference type="GO" id="GO:0000156">
    <property type="term" value="F:phosphorelay response regulator activity"/>
    <property type="evidence" value="ECO:0007669"/>
    <property type="project" value="TreeGrafter"/>
</dbReference>
<dbReference type="PANTHER" id="PTHR42878">
    <property type="entry name" value="TWO-COMPONENT HISTIDINE KINASE"/>
    <property type="match status" value="1"/>
</dbReference>
<dbReference type="SUPFAM" id="SSF55785">
    <property type="entry name" value="PYP-like sensor domain (PAS domain)"/>
    <property type="match status" value="2"/>
</dbReference>
<evidence type="ECO:0000259" key="17">
    <source>
        <dbReference type="PROSITE" id="PS50112"/>
    </source>
</evidence>
<keyword evidence="20" id="KW-1185">Reference proteome</keyword>
<dbReference type="Gene3D" id="3.30.450.40">
    <property type="match status" value="1"/>
</dbReference>
<dbReference type="InterPro" id="IPR016132">
    <property type="entry name" value="Phyto_chromo_attachment"/>
</dbReference>
<dbReference type="GO" id="GO:0005524">
    <property type="term" value="F:ATP binding"/>
    <property type="evidence" value="ECO:0007669"/>
    <property type="project" value="UniProtKB-KW"/>
</dbReference>
<dbReference type="InterPro" id="IPR013656">
    <property type="entry name" value="PAS_4"/>
</dbReference>
<dbReference type="Pfam" id="PF00512">
    <property type="entry name" value="HisKA"/>
    <property type="match status" value="1"/>
</dbReference>
<dbReference type="FunFam" id="3.30.565.10:FF:000006">
    <property type="entry name" value="Sensor histidine kinase WalK"/>
    <property type="match status" value="1"/>
</dbReference>
<dbReference type="Pfam" id="PF08448">
    <property type="entry name" value="PAS_4"/>
    <property type="match status" value="2"/>
</dbReference>
<dbReference type="EMBL" id="JADEXN010000035">
    <property type="protein sequence ID" value="MBE9039829.1"/>
    <property type="molecule type" value="Genomic_DNA"/>
</dbReference>
<dbReference type="InterPro" id="IPR004358">
    <property type="entry name" value="Sig_transdc_His_kin-like_C"/>
</dbReference>
<evidence type="ECO:0000259" key="16">
    <source>
        <dbReference type="PROSITE" id="PS50109"/>
    </source>
</evidence>
<dbReference type="CDD" id="cd16922">
    <property type="entry name" value="HATPase_EvgS-ArcB-TorS-like"/>
    <property type="match status" value="1"/>
</dbReference>
<feature type="coiled-coil region" evidence="14">
    <location>
        <begin position="189"/>
        <end position="230"/>
    </location>
</feature>
<dbReference type="InterPro" id="IPR050351">
    <property type="entry name" value="BphY/WalK/GraS-like"/>
</dbReference>
<keyword evidence="9" id="KW-0418">Kinase</keyword>
<feature type="domain" description="PAC" evidence="18">
    <location>
        <begin position="299"/>
        <end position="351"/>
    </location>
</feature>
<evidence type="ECO:0000256" key="10">
    <source>
        <dbReference type="ARBA" id="ARBA00022840"/>
    </source>
</evidence>
<feature type="domain" description="Histidine kinase" evidence="16">
    <location>
        <begin position="482"/>
        <end position="701"/>
    </location>
</feature>
<accession>A0A928VT03</accession>
<dbReference type="PRINTS" id="PR00344">
    <property type="entry name" value="BCTRLSENSOR"/>
</dbReference>
<keyword evidence="10" id="KW-0067">ATP-binding</keyword>
<dbReference type="AlphaFoldDB" id="A0A928VT03"/>
<evidence type="ECO:0000256" key="9">
    <source>
        <dbReference type="ARBA" id="ARBA00022777"/>
    </source>
</evidence>
<evidence type="ECO:0000256" key="8">
    <source>
        <dbReference type="ARBA" id="ARBA00022741"/>
    </source>
</evidence>
<dbReference type="InterPro" id="IPR000014">
    <property type="entry name" value="PAS"/>
</dbReference>
<feature type="domain" description="Phytochrome chromophore attachment site" evidence="15">
    <location>
        <begin position="31"/>
        <end position="178"/>
    </location>
</feature>
<keyword evidence="13" id="KW-0472">Membrane</keyword>
<evidence type="ECO:0000256" key="11">
    <source>
        <dbReference type="ARBA" id="ARBA00022989"/>
    </source>
</evidence>
<evidence type="ECO:0000313" key="20">
    <source>
        <dbReference type="Proteomes" id="UP000621799"/>
    </source>
</evidence>
<dbReference type="SUPFAM" id="SSF47384">
    <property type="entry name" value="Homodimeric domain of signal transducing histidine kinase"/>
    <property type="match status" value="1"/>
</dbReference>
<evidence type="ECO:0000256" key="5">
    <source>
        <dbReference type="ARBA" id="ARBA00022553"/>
    </source>
</evidence>
<dbReference type="Gene3D" id="3.30.565.10">
    <property type="entry name" value="Histidine kinase-like ATPase, C-terminal domain"/>
    <property type="match status" value="1"/>
</dbReference>
<dbReference type="PROSITE" id="PS50046">
    <property type="entry name" value="PHYTOCHROME_2"/>
    <property type="match status" value="1"/>
</dbReference>
<dbReference type="RefSeq" id="WP_264320090.1">
    <property type="nucleotide sequence ID" value="NZ_JADEXN010000035.1"/>
</dbReference>
<dbReference type="Gene3D" id="3.30.450.20">
    <property type="entry name" value="PAS domain"/>
    <property type="match status" value="2"/>
</dbReference>
<dbReference type="GO" id="GO:0030295">
    <property type="term" value="F:protein kinase activator activity"/>
    <property type="evidence" value="ECO:0007669"/>
    <property type="project" value="TreeGrafter"/>
</dbReference>
<comment type="caution">
    <text evidence="19">The sequence shown here is derived from an EMBL/GenBank/DDBJ whole genome shotgun (WGS) entry which is preliminary data.</text>
</comment>
<organism evidence="19 20">
    <name type="scientific">Zarconia navalis LEGE 11467</name>
    <dbReference type="NCBI Taxonomy" id="1828826"/>
    <lineage>
        <taxon>Bacteria</taxon>
        <taxon>Bacillati</taxon>
        <taxon>Cyanobacteriota</taxon>
        <taxon>Cyanophyceae</taxon>
        <taxon>Oscillatoriophycideae</taxon>
        <taxon>Oscillatoriales</taxon>
        <taxon>Oscillatoriales incertae sedis</taxon>
        <taxon>Zarconia</taxon>
        <taxon>Zarconia navalis</taxon>
    </lineage>
</organism>
<dbReference type="GO" id="GO:0016020">
    <property type="term" value="C:membrane"/>
    <property type="evidence" value="ECO:0007669"/>
    <property type="project" value="UniProtKB-SubCell"/>
</dbReference>
<evidence type="ECO:0000259" key="15">
    <source>
        <dbReference type="PROSITE" id="PS50046"/>
    </source>
</evidence>
<dbReference type="CDD" id="cd00130">
    <property type="entry name" value="PAS"/>
    <property type="match status" value="2"/>
</dbReference>
<keyword evidence="14" id="KW-0175">Coiled coil</keyword>
<dbReference type="SMART" id="SM00387">
    <property type="entry name" value="HATPase_c"/>
    <property type="match status" value="1"/>
</dbReference>
<sequence length="716" mass="80794">MTAEDFPASEVMPETFQLLARIALRIRQSLDLDEILNETVAQVRELLDVDRALVYRFHPDWSGSVAVESVTETTHSILDRVITDPCFEKAWFDPHRRGRTRAIKDIRVAQMSECYREFLASFQVRANLAVPIILSLPAPNLESPNPERLWGLLIAHQCDRPRQWKSQDIEFLEQLATQVAIAIHQSELLRQTQRELEERKQAEVALQQLNQKLESRVEQRNVALQESERRFRSFFESAPDFLYVLDSRGIIEQVNPVAVEKSGYTEAELIGRCLGEFLTPEGRELGQQQFATLIEKGSVRQEFDFVCKDGRRLVMDSSSSLVRDESGSPDYILVVQRDISDRKAAEAVLHESNRRWQTLLDNVQLIVIGLHKDGTVEYVNPFFLKLTGYDRSDILGQDWFGTVLPQYQTAQVYQVFQEILTQNLHPHYQNSILTKSGEERIIAWNNTRLQGMGGKAVGTLSIGEDVTERYAISRMKDEFTAVVSHELRTPLTAIHGGLNLLSTGLVDASGDRGEHIIQIAASSTERLVRLVNDILELERLESGKIQLVKESIKVSALLQQATEQMQVIANRAGVTLEVFDINAYCWVDRDRMTQVLINLLGNAIEFSARGSTVCLSATLMDAVGTIWFEVRDRGRGIPADKLETIFERFHQVDASDSRKKGGTGLGLAICRSIVEQHGGQIWAHSTLGVGSSFYFTVPQGEEAPESGDGEMEKRVE</sequence>
<name>A0A928VT03_9CYAN</name>
<dbReference type="SUPFAM" id="SSF55874">
    <property type="entry name" value="ATPase domain of HSP90 chaperone/DNA topoisomerase II/histidine kinase"/>
    <property type="match status" value="1"/>
</dbReference>
<dbReference type="PANTHER" id="PTHR42878:SF7">
    <property type="entry name" value="SENSOR HISTIDINE KINASE GLRK"/>
    <property type="match status" value="1"/>
</dbReference>
<dbReference type="InterPro" id="IPR003594">
    <property type="entry name" value="HATPase_dom"/>
</dbReference>
<evidence type="ECO:0000259" key="18">
    <source>
        <dbReference type="PROSITE" id="PS50113"/>
    </source>
</evidence>
<dbReference type="InterPro" id="IPR003661">
    <property type="entry name" value="HisK_dim/P_dom"/>
</dbReference>
<keyword evidence="12" id="KW-0902">Two-component regulatory system</keyword>
<dbReference type="GO" id="GO:0007234">
    <property type="term" value="P:osmosensory signaling via phosphorelay pathway"/>
    <property type="evidence" value="ECO:0007669"/>
    <property type="project" value="TreeGrafter"/>
</dbReference>
<dbReference type="Proteomes" id="UP000621799">
    <property type="component" value="Unassembled WGS sequence"/>
</dbReference>
<dbReference type="PROSITE" id="PS50112">
    <property type="entry name" value="PAS"/>
    <property type="match status" value="2"/>
</dbReference>
<comment type="similarity">
    <text evidence="3">In the N-terminal section; belongs to the phytochrome family.</text>
</comment>
<dbReference type="PROSITE" id="PS50109">
    <property type="entry name" value="HIS_KIN"/>
    <property type="match status" value="1"/>
</dbReference>
<reference evidence="19" key="1">
    <citation type="submission" date="2020-10" db="EMBL/GenBank/DDBJ databases">
        <authorList>
            <person name="Castelo-Branco R."/>
            <person name="Eusebio N."/>
            <person name="Adriana R."/>
            <person name="Vieira A."/>
            <person name="Brugerolle De Fraissinette N."/>
            <person name="Rezende De Castro R."/>
            <person name="Schneider M.P."/>
            <person name="Vasconcelos V."/>
            <person name="Leao P.N."/>
        </authorList>
    </citation>
    <scope>NUCLEOTIDE SEQUENCE</scope>
    <source>
        <strain evidence="19">LEGE 11467</strain>
    </source>
</reference>
<evidence type="ECO:0000256" key="4">
    <source>
        <dbReference type="ARBA" id="ARBA00012438"/>
    </source>
</evidence>
<keyword evidence="7" id="KW-0812">Transmembrane</keyword>
<evidence type="ECO:0000256" key="3">
    <source>
        <dbReference type="ARBA" id="ARBA00006402"/>
    </source>
</evidence>
<dbReference type="SMART" id="SM00065">
    <property type="entry name" value="GAF"/>
    <property type="match status" value="1"/>
</dbReference>
<evidence type="ECO:0000256" key="7">
    <source>
        <dbReference type="ARBA" id="ARBA00022692"/>
    </source>
</evidence>
<proteinExistence type="inferred from homology"/>
<dbReference type="InterPro" id="IPR029016">
    <property type="entry name" value="GAF-like_dom_sf"/>
</dbReference>
<dbReference type="InterPro" id="IPR005467">
    <property type="entry name" value="His_kinase_dom"/>
</dbReference>
<comment type="catalytic activity">
    <reaction evidence="1">
        <text>ATP + protein L-histidine = ADP + protein N-phospho-L-histidine.</text>
        <dbReference type="EC" id="2.7.13.3"/>
    </reaction>
</comment>
<dbReference type="SMART" id="SM00091">
    <property type="entry name" value="PAS"/>
    <property type="match status" value="2"/>
</dbReference>
<comment type="subcellular location">
    <subcellularLocation>
        <location evidence="2">Membrane</location>
        <topology evidence="2">Multi-pass membrane protein</topology>
    </subcellularLocation>
</comment>
<dbReference type="InterPro" id="IPR003018">
    <property type="entry name" value="GAF"/>
</dbReference>
<dbReference type="SMART" id="SM00388">
    <property type="entry name" value="HisKA"/>
    <property type="match status" value="1"/>
</dbReference>
<keyword evidence="6" id="KW-0808">Transferase</keyword>
<evidence type="ECO:0000256" key="13">
    <source>
        <dbReference type="ARBA" id="ARBA00023136"/>
    </source>
</evidence>
<evidence type="ECO:0000256" key="12">
    <source>
        <dbReference type="ARBA" id="ARBA00023012"/>
    </source>
</evidence>
<dbReference type="CDD" id="cd00082">
    <property type="entry name" value="HisKA"/>
    <property type="match status" value="1"/>
</dbReference>
<dbReference type="Pfam" id="PF02518">
    <property type="entry name" value="HATPase_c"/>
    <property type="match status" value="1"/>
</dbReference>
<dbReference type="InterPro" id="IPR001610">
    <property type="entry name" value="PAC"/>
</dbReference>
<protein>
    <recommendedName>
        <fullName evidence="4">histidine kinase</fullName>
        <ecNumber evidence="4">2.7.13.3</ecNumber>
    </recommendedName>
</protein>
<keyword evidence="8" id="KW-0547">Nucleotide-binding</keyword>
<dbReference type="InterPro" id="IPR036097">
    <property type="entry name" value="HisK_dim/P_sf"/>
</dbReference>
<dbReference type="NCBIfam" id="TIGR00229">
    <property type="entry name" value="sensory_box"/>
    <property type="match status" value="2"/>
</dbReference>
<feature type="domain" description="PAS" evidence="17">
    <location>
        <begin position="352"/>
        <end position="423"/>
    </location>
</feature>
<dbReference type="InterPro" id="IPR000700">
    <property type="entry name" value="PAS-assoc_C"/>
</dbReference>
<dbReference type="InterPro" id="IPR036890">
    <property type="entry name" value="HATPase_C_sf"/>
</dbReference>
<evidence type="ECO:0000256" key="6">
    <source>
        <dbReference type="ARBA" id="ARBA00022679"/>
    </source>
</evidence>
<dbReference type="Gene3D" id="1.10.287.130">
    <property type="match status" value="1"/>
</dbReference>
<dbReference type="Pfam" id="PF01590">
    <property type="entry name" value="GAF"/>
    <property type="match status" value="1"/>
</dbReference>
<dbReference type="FunFam" id="1.10.287.130:FF:000001">
    <property type="entry name" value="Two-component sensor histidine kinase"/>
    <property type="match status" value="1"/>
</dbReference>
<keyword evidence="11" id="KW-1133">Transmembrane helix</keyword>
<dbReference type="SUPFAM" id="SSF55781">
    <property type="entry name" value="GAF domain-like"/>
    <property type="match status" value="1"/>
</dbReference>
<dbReference type="PROSITE" id="PS50113">
    <property type="entry name" value="PAC"/>
    <property type="match status" value="1"/>
</dbReference>
<evidence type="ECO:0000256" key="14">
    <source>
        <dbReference type="SAM" id="Coils"/>
    </source>
</evidence>
<dbReference type="SMART" id="SM00086">
    <property type="entry name" value="PAC"/>
    <property type="match status" value="2"/>
</dbReference>
<dbReference type="GO" id="GO:0000155">
    <property type="term" value="F:phosphorelay sensor kinase activity"/>
    <property type="evidence" value="ECO:0007669"/>
    <property type="project" value="InterPro"/>
</dbReference>
<dbReference type="EC" id="2.7.13.3" evidence="4"/>